<comment type="caution">
    <text evidence="4">The sequence shown here is derived from an EMBL/GenBank/DDBJ whole genome shotgun (WGS) entry which is preliminary data.</text>
</comment>
<dbReference type="GO" id="GO:0003677">
    <property type="term" value="F:DNA binding"/>
    <property type="evidence" value="ECO:0007669"/>
    <property type="project" value="InterPro"/>
</dbReference>
<dbReference type="Gene3D" id="1.10.443.10">
    <property type="entry name" value="Intergrase catalytic core"/>
    <property type="match status" value="1"/>
</dbReference>
<dbReference type="GO" id="GO:0006310">
    <property type="term" value="P:DNA recombination"/>
    <property type="evidence" value="ECO:0007669"/>
    <property type="project" value="UniProtKB-KW"/>
</dbReference>
<feature type="compositionally biased region" description="Basic and acidic residues" evidence="2">
    <location>
        <begin position="122"/>
        <end position="131"/>
    </location>
</feature>
<evidence type="ECO:0000256" key="1">
    <source>
        <dbReference type="ARBA" id="ARBA00023172"/>
    </source>
</evidence>
<dbReference type="InterPro" id="IPR002104">
    <property type="entry name" value="Integrase_catalytic"/>
</dbReference>
<evidence type="ECO:0000259" key="3">
    <source>
        <dbReference type="PROSITE" id="PS51898"/>
    </source>
</evidence>
<dbReference type="Pfam" id="PF00589">
    <property type="entry name" value="Phage_integrase"/>
    <property type="match status" value="1"/>
</dbReference>
<dbReference type="SUPFAM" id="SSF56349">
    <property type="entry name" value="DNA breaking-rejoining enzymes"/>
    <property type="match status" value="1"/>
</dbReference>
<sequence>MKINGAWRAAREAAGLSPEIVPYTVRHTMATELITRGVPEIEVASLMGHAMPNLRTTGRYVHVRPDFLANARQAIEEVASAIDRVAARSMVNLNLRANSVLDSTAKDGSPMHKPQKTVGFLPDKDGGRNRD</sequence>
<gene>
    <name evidence="4" type="ORF">AOR01nite_24730</name>
</gene>
<reference evidence="4 5" key="1">
    <citation type="submission" date="2019-06" db="EMBL/GenBank/DDBJ databases">
        <title>Whole genome shotgun sequence of Acetobacter orleanensis NBRC 13752.</title>
        <authorList>
            <person name="Hosoyama A."/>
            <person name="Uohara A."/>
            <person name="Ohji S."/>
            <person name="Ichikawa N."/>
        </authorList>
    </citation>
    <scope>NUCLEOTIDE SEQUENCE [LARGE SCALE GENOMIC DNA]</scope>
    <source>
        <strain evidence="4 5">NBRC 13752</strain>
    </source>
</reference>
<evidence type="ECO:0000313" key="5">
    <source>
        <dbReference type="Proteomes" id="UP000317617"/>
    </source>
</evidence>
<evidence type="ECO:0000256" key="2">
    <source>
        <dbReference type="SAM" id="MobiDB-lite"/>
    </source>
</evidence>
<accession>A0A4Y3TNS6</accession>
<dbReference type="AlphaFoldDB" id="A0A4Y3TNS6"/>
<feature type="domain" description="Tyr recombinase" evidence="3">
    <location>
        <begin position="1"/>
        <end position="73"/>
    </location>
</feature>
<dbReference type="EMBL" id="BJMU01000025">
    <property type="protein sequence ID" value="GEB83996.1"/>
    <property type="molecule type" value="Genomic_DNA"/>
</dbReference>
<keyword evidence="1" id="KW-0233">DNA recombination</keyword>
<evidence type="ECO:0000313" key="4">
    <source>
        <dbReference type="EMBL" id="GEB83996.1"/>
    </source>
</evidence>
<protein>
    <recommendedName>
        <fullName evidence="3">Tyr recombinase domain-containing protein</fullName>
    </recommendedName>
</protein>
<dbReference type="InterPro" id="IPR013762">
    <property type="entry name" value="Integrase-like_cat_sf"/>
</dbReference>
<dbReference type="Proteomes" id="UP000317617">
    <property type="component" value="Unassembled WGS sequence"/>
</dbReference>
<dbReference type="GO" id="GO:0015074">
    <property type="term" value="P:DNA integration"/>
    <property type="evidence" value="ECO:0007669"/>
    <property type="project" value="InterPro"/>
</dbReference>
<proteinExistence type="predicted"/>
<dbReference type="PROSITE" id="PS51898">
    <property type="entry name" value="TYR_RECOMBINASE"/>
    <property type="match status" value="1"/>
</dbReference>
<keyword evidence="5" id="KW-1185">Reference proteome</keyword>
<name>A0A4Y3TNS6_9PROT</name>
<dbReference type="InterPro" id="IPR011010">
    <property type="entry name" value="DNA_brk_join_enz"/>
</dbReference>
<feature type="region of interest" description="Disordered" evidence="2">
    <location>
        <begin position="102"/>
        <end position="131"/>
    </location>
</feature>
<organism evidence="4 5">
    <name type="scientific">Acetobacter orleanensis</name>
    <dbReference type="NCBI Taxonomy" id="104099"/>
    <lineage>
        <taxon>Bacteria</taxon>
        <taxon>Pseudomonadati</taxon>
        <taxon>Pseudomonadota</taxon>
        <taxon>Alphaproteobacteria</taxon>
        <taxon>Acetobacterales</taxon>
        <taxon>Acetobacteraceae</taxon>
        <taxon>Acetobacter</taxon>
    </lineage>
</organism>